<evidence type="ECO:0000313" key="3">
    <source>
        <dbReference type="Proteomes" id="UP000717696"/>
    </source>
</evidence>
<dbReference type="OrthoDB" id="10071171at2759"/>
<evidence type="ECO:0000256" key="1">
    <source>
        <dbReference type="SAM" id="Phobius"/>
    </source>
</evidence>
<comment type="caution">
    <text evidence="2">The sequence shown here is derived from an EMBL/GenBank/DDBJ whole genome shotgun (WGS) entry which is preliminary data.</text>
</comment>
<keyword evidence="3" id="KW-1185">Reference proteome</keyword>
<dbReference type="Proteomes" id="UP000717696">
    <property type="component" value="Unassembled WGS sequence"/>
</dbReference>
<keyword evidence="1" id="KW-0472">Membrane</keyword>
<reference evidence="2" key="1">
    <citation type="journal article" date="2021" name="Nat. Commun.">
        <title>Genetic determinants of endophytism in the Arabidopsis root mycobiome.</title>
        <authorList>
            <person name="Mesny F."/>
            <person name="Miyauchi S."/>
            <person name="Thiergart T."/>
            <person name="Pickel B."/>
            <person name="Atanasova L."/>
            <person name="Karlsson M."/>
            <person name="Huettel B."/>
            <person name="Barry K.W."/>
            <person name="Haridas S."/>
            <person name="Chen C."/>
            <person name="Bauer D."/>
            <person name="Andreopoulos W."/>
            <person name="Pangilinan J."/>
            <person name="LaButti K."/>
            <person name="Riley R."/>
            <person name="Lipzen A."/>
            <person name="Clum A."/>
            <person name="Drula E."/>
            <person name="Henrissat B."/>
            <person name="Kohler A."/>
            <person name="Grigoriev I.V."/>
            <person name="Martin F.M."/>
            <person name="Hacquard S."/>
        </authorList>
    </citation>
    <scope>NUCLEOTIDE SEQUENCE</scope>
    <source>
        <strain evidence="2">MPI-CAGE-AT-0021</strain>
    </source>
</reference>
<feature type="transmembrane region" description="Helical" evidence="1">
    <location>
        <begin position="460"/>
        <end position="480"/>
    </location>
</feature>
<keyword evidence="1" id="KW-0812">Transmembrane</keyword>
<name>A0A9P9JCL5_9HYPO</name>
<dbReference type="AlphaFoldDB" id="A0A9P9JCL5"/>
<evidence type="ECO:0000313" key="2">
    <source>
        <dbReference type="EMBL" id="KAH7160448.1"/>
    </source>
</evidence>
<gene>
    <name evidence="2" type="ORF">B0J13DRAFT_644073</name>
</gene>
<feature type="transmembrane region" description="Helical" evidence="1">
    <location>
        <begin position="492"/>
        <end position="516"/>
    </location>
</feature>
<proteinExistence type="predicted"/>
<sequence length="541" mass="61558">MNWESENKSYREIWKASASEASLVEFFMTSSENMNRLAPEVKAVVSFCPEEILEGLESACPLATMRNVSLLDDRTNDDRDTPSESRGYLGPLTAHKLYLELKKRARATIERFRCQKHDTQTGSDGAQLYLPDADRRLIFITDLSPWAMMAIMATASIHQVKTLREIFYRHLTFESFIGTQSPNSYEYSLMDFQTFSKHFGWLLIYHSGSLRNVTDLSFLTRQMTGSALDFLCEAKVSVLITGSDPCRWVAYCFVNTYFDQENSEDSVDAYHEVREFGEDSIQLDPLTAGHLDANLPIKGPREYFLAVLQARLRLIKAEWHVLVKRLETLVLEYIETCAILTTHQPTSGYNYIPTVRECNAWALRTMKLLQQLAQTLKTTIKQFESFEVDATFATVTAHASTSCIPAISTMVEDLRRYLQNLELLIETCNCYAKELSLHSRYAGVHDAKAQTKMAANGQKMAFIMFFVTPIALAASVLSMQPQVLPDSIKLNGASFFILVILFMILMSSAGGVLLNWGRIKHYMKRDLRLKSSERDLELQEL</sequence>
<dbReference type="EMBL" id="JAGMUU010000002">
    <property type="protein sequence ID" value="KAH7160448.1"/>
    <property type="molecule type" value="Genomic_DNA"/>
</dbReference>
<organism evidence="2 3">
    <name type="scientific">Dactylonectria estremocensis</name>
    <dbReference type="NCBI Taxonomy" id="1079267"/>
    <lineage>
        <taxon>Eukaryota</taxon>
        <taxon>Fungi</taxon>
        <taxon>Dikarya</taxon>
        <taxon>Ascomycota</taxon>
        <taxon>Pezizomycotina</taxon>
        <taxon>Sordariomycetes</taxon>
        <taxon>Hypocreomycetidae</taxon>
        <taxon>Hypocreales</taxon>
        <taxon>Nectriaceae</taxon>
        <taxon>Dactylonectria</taxon>
    </lineage>
</organism>
<keyword evidence="1" id="KW-1133">Transmembrane helix</keyword>
<protein>
    <submittedName>
        <fullName evidence="2">Uncharacterized protein</fullName>
    </submittedName>
</protein>
<accession>A0A9P9JCL5</accession>